<sequence length="391" mass="42182">MPARMPVIDDVSFGDLMNDPYPIYDRARQMGAVVRIEAANIALVTRFADITEIERDPDTYSSVNPGSLVNKVMGHTLMRKDGPAHKAERAAMEPALRPATAARCWAPQFEAICDRLIDTLHPAGRADLFDAFAAPVAALALDEVLGFGGVDWRTLALWSQSLMDGAGNYAGDPEVARLAAEAAAGIEAVIARMLPFHRENPNDSMLSAMAQAGQPLDQIHANIKVAVGGGLNEPRDAILTLVLGLLQNPGQRAAVEADPALWGPAFEEAVRWISPIGMYPRRVAREVTLGGVALAENQQIGLCVGAANRDPARFADPGRFDIFRPRQSHLAFGAGAHFCAGTWVARVLVSKLAVPRLFARLPNLRLDDAAPVQIRGWVFRGPTTLPVVWDV</sequence>
<dbReference type="Proteomes" id="UP001247754">
    <property type="component" value="Unassembled WGS sequence"/>
</dbReference>
<evidence type="ECO:0000256" key="2">
    <source>
        <dbReference type="RuleBase" id="RU000461"/>
    </source>
</evidence>
<dbReference type="PRINTS" id="PR00359">
    <property type="entry name" value="BP450"/>
</dbReference>
<dbReference type="PANTHER" id="PTHR46696:SF1">
    <property type="entry name" value="CYTOCHROME P450 YJIB-RELATED"/>
    <property type="match status" value="1"/>
</dbReference>
<dbReference type="RefSeq" id="WP_310457129.1">
    <property type="nucleotide sequence ID" value="NZ_JAVKPH010000008.1"/>
</dbReference>
<comment type="caution">
    <text evidence="3">The sequence shown here is derived from an EMBL/GenBank/DDBJ whole genome shotgun (WGS) entry which is preliminary data.</text>
</comment>
<dbReference type="SUPFAM" id="SSF48264">
    <property type="entry name" value="Cytochrome P450"/>
    <property type="match status" value="1"/>
</dbReference>
<dbReference type="Pfam" id="PF00067">
    <property type="entry name" value="p450"/>
    <property type="match status" value="1"/>
</dbReference>
<keyword evidence="2" id="KW-0349">Heme</keyword>
<comment type="similarity">
    <text evidence="1 2">Belongs to the cytochrome P450 family.</text>
</comment>
<organism evidence="3 4">
    <name type="scientific">Ruixingdingia sedimenti</name>
    <dbReference type="NCBI Taxonomy" id="3073604"/>
    <lineage>
        <taxon>Bacteria</taxon>
        <taxon>Pseudomonadati</taxon>
        <taxon>Pseudomonadota</taxon>
        <taxon>Alphaproteobacteria</taxon>
        <taxon>Rhodobacterales</taxon>
        <taxon>Paracoccaceae</taxon>
        <taxon>Ruixingdingia</taxon>
    </lineage>
</organism>
<dbReference type="InterPro" id="IPR002397">
    <property type="entry name" value="Cyt_P450_B"/>
</dbReference>
<reference evidence="3 4" key="1">
    <citation type="submission" date="2023-09" db="EMBL/GenBank/DDBJ databases">
        <title>Xinfangfangia sedmenti sp. nov., isolated the sedment.</title>
        <authorList>
            <person name="Xu L."/>
        </authorList>
    </citation>
    <scope>NUCLEOTIDE SEQUENCE [LARGE SCALE GENOMIC DNA]</scope>
    <source>
        <strain evidence="3 4">LG-4</strain>
    </source>
</reference>
<dbReference type="PROSITE" id="PS00086">
    <property type="entry name" value="CYTOCHROME_P450"/>
    <property type="match status" value="1"/>
</dbReference>
<keyword evidence="4" id="KW-1185">Reference proteome</keyword>
<evidence type="ECO:0000313" key="3">
    <source>
        <dbReference type="EMBL" id="MDR5652884.1"/>
    </source>
</evidence>
<evidence type="ECO:0000313" key="4">
    <source>
        <dbReference type="Proteomes" id="UP001247754"/>
    </source>
</evidence>
<dbReference type="InterPro" id="IPR036396">
    <property type="entry name" value="Cyt_P450_sf"/>
</dbReference>
<proteinExistence type="inferred from homology"/>
<dbReference type="InterPro" id="IPR001128">
    <property type="entry name" value="Cyt_P450"/>
</dbReference>
<dbReference type="PANTHER" id="PTHR46696">
    <property type="entry name" value="P450, PUTATIVE (EUROFUNG)-RELATED"/>
    <property type="match status" value="1"/>
</dbReference>
<gene>
    <name evidence="3" type="ORF">RGD00_09725</name>
</gene>
<evidence type="ECO:0000256" key="1">
    <source>
        <dbReference type="ARBA" id="ARBA00010617"/>
    </source>
</evidence>
<keyword evidence="2" id="KW-0503">Monooxygenase</keyword>
<dbReference type="InterPro" id="IPR017972">
    <property type="entry name" value="Cyt_P450_CS"/>
</dbReference>
<keyword evidence="2" id="KW-0479">Metal-binding</keyword>
<dbReference type="Gene3D" id="1.10.630.10">
    <property type="entry name" value="Cytochrome P450"/>
    <property type="match status" value="1"/>
</dbReference>
<protein>
    <submittedName>
        <fullName evidence="3">Cytochrome P450</fullName>
    </submittedName>
</protein>
<name>A0ABU1F8V7_9RHOB</name>
<accession>A0ABU1F8V7</accession>
<keyword evidence="2" id="KW-0560">Oxidoreductase</keyword>
<dbReference type="EMBL" id="JAVKPH010000008">
    <property type="protein sequence ID" value="MDR5652884.1"/>
    <property type="molecule type" value="Genomic_DNA"/>
</dbReference>
<keyword evidence="2" id="KW-0408">Iron</keyword>